<gene>
    <name evidence="1" type="ORF">SAMN05421829_105270</name>
</gene>
<organism evidence="1 2">
    <name type="scientific">Aromatoleum tolulyticum</name>
    <dbReference type="NCBI Taxonomy" id="34027"/>
    <lineage>
        <taxon>Bacteria</taxon>
        <taxon>Pseudomonadati</taxon>
        <taxon>Pseudomonadota</taxon>
        <taxon>Betaproteobacteria</taxon>
        <taxon>Rhodocyclales</taxon>
        <taxon>Rhodocyclaceae</taxon>
        <taxon>Aromatoleum</taxon>
    </lineage>
</organism>
<protein>
    <submittedName>
        <fullName evidence="1">Uncharacterized protein</fullName>
    </submittedName>
</protein>
<evidence type="ECO:0000313" key="1">
    <source>
        <dbReference type="EMBL" id="SIQ62006.1"/>
    </source>
</evidence>
<evidence type="ECO:0000313" key="2">
    <source>
        <dbReference type="Proteomes" id="UP000186819"/>
    </source>
</evidence>
<name>A0A1N6U9L7_9RHOO</name>
<keyword evidence="2" id="KW-1185">Reference proteome</keyword>
<dbReference type="STRING" id="34027.SAMN05421829_105270"/>
<dbReference type="EMBL" id="FTMD01000005">
    <property type="protein sequence ID" value="SIQ62006.1"/>
    <property type="molecule type" value="Genomic_DNA"/>
</dbReference>
<dbReference type="AlphaFoldDB" id="A0A1N6U9L7"/>
<accession>A0A1N6U9L7</accession>
<sequence length="41" mass="4503">MFERLISVVRGAMLGSQARDGAGDRKDAPFQAFSWAFEING</sequence>
<dbReference type="Proteomes" id="UP000186819">
    <property type="component" value="Unassembled WGS sequence"/>
</dbReference>
<dbReference type="RefSeq" id="WP_280174119.1">
    <property type="nucleotide sequence ID" value="NZ_FTMD01000005.1"/>
</dbReference>
<proteinExistence type="predicted"/>
<reference evidence="2" key="1">
    <citation type="submission" date="2017-01" db="EMBL/GenBank/DDBJ databases">
        <authorList>
            <person name="Varghese N."/>
            <person name="Submissions S."/>
        </authorList>
    </citation>
    <scope>NUCLEOTIDE SEQUENCE [LARGE SCALE GENOMIC DNA]</scope>
    <source>
        <strain evidence="2">ATCC 51758</strain>
    </source>
</reference>